<evidence type="ECO:0000256" key="1">
    <source>
        <dbReference type="SAM" id="MobiDB-lite"/>
    </source>
</evidence>
<evidence type="ECO:0000313" key="3">
    <source>
        <dbReference type="EMBL" id="CAL1577289.1"/>
    </source>
</evidence>
<protein>
    <submittedName>
        <fullName evidence="3">Uncharacterized protein</fullName>
    </submittedName>
</protein>
<evidence type="ECO:0000313" key="2">
    <source>
        <dbReference type="EMBL" id="CAL1574845.1"/>
    </source>
</evidence>
<dbReference type="AlphaFoldDB" id="A0AAV2JI62"/>
<gene>
    <name evidence="4" type="ORF">KC01_LOCUS14060</name>
    <name evidence="5" type="ORF">KC01_LOCUS14548</name>
    <name evidence="2" type="ORF">KC01_LOCUS6521</name>
    <name evidence="3" type="ORF">KC01_LOCUS8660</name>
</gene>
<dbReference type="EMBL" id="OZ035834">
    <property type="protein sequence ID" value="CAL1574845.1"/>
    <property type="molecule type" value="Genomic_DNA"/>
</dbReference>
<proteinExistence type="predicted"/>
<dbReference type="Proteomes" id="UP001497482">
    <property type="component" value="Chromosome 13"/>
</dbReference>
<dbReference type="EMBL" id="OZ035835">
    <property type="protein sequence ID" value="CAL1577289.1"/>
    <property type="molecule type" value="Genomic_DNA"/>
</dbReference>
<accession>A0AAV2JI62</accession>
<organism evidence="3 6">
    <name type="scientific">Knipowitschia caucasica</name>
    <name type="common">Caucasian dwarf goby</name>
    <name type="synonym">Pomatoschistus caucasicus</name>
    <dbReference type="NCBI Taxonomy" id="637954"/>
    <lineage>
        <taxon>Eukaryota</taxon>
        <taxon>Metazoa</taxon>
        <taxon>Chordata</taxon>
        <taxon>Craniata</taxon>
        <taxon>Vertebrata</taxon>
        <taxon>Euteleostomi</taxon>
        <taxon>Actinopterygii</taxon>
        <taxon>Neopterygii</taxon>
        <taxon>Teleostei</taxon>
        <taxon>Neoteleostei</taxon>
        <taxon>Acanthomorphata</taxon>
        <taxon>Gobiaria</taxon>
        <taxon>Gobiiformes</taxon>
        <taxon>Gobioidei</taxon>
        <taxon>Gobiidae</taxon>
        <taxon>Gobiinae</taxon>
        <taxon>Knipowitschia</taxon>
    </lineage>
</organism>
<evidence type="ECO:0000313" key="4">
    <source>
        <dbReference type="EMBL" id="CAL1583607.1"/>
    </source>
</evidence>
<dbReference type="Proteomes" id="UP001497482">
    <property type="component" value="Chromosome 12"/>
</dbReference>
<reference evidence="3 6" key="1">
    <citation type="submission" date="2024-04" db="EMBL/GenBank/DDBJ databases">
        <authorList>
            <person name="Waldvogel A.-M."/>
            <person name="Schoenle A."/>
        </authorList>
    </citation>
    <scope>NUCLEOTIDE SEQUENCE [LARGE SCALE GENOMIC DNA]</scope>
</reference>
<feature type="region of interest" description="Disordered" evidence="1">
    <location>
        <begin position="17"/>
        <end position="74"/>
    </location>
</feature>
<feature type="compositionally biased region" description="Polar residues" evidence="1">
    <location>
        <begin position="17"/>
        <end position="28"/>
    </location>
</feature>
<name>A0AAV2JI62_KNICA</name>
<dbReference type="EMBL" id="OZ035838">
    <property type="protein sequence ID" value="CAL1584175.1"/>
    <property type="molecule type" value="Genomic_DNA"/>
</dbReference>
<keyword evidence="6" id="KW-1185">Reference proteome</keyword>
<evidence type="ECO:0000313" key="5">
    <source>
        <dbReference type="EMBL" id="CAL1584175.1"/>
    </source>
</evidence>
<sequence>MPSFQCHSHSARSITYFYPSQTRPSPSTVLPKAGHPKENAQPHPASGSSHSNMDFIERPGPGHSGKQWKRSISQRPLPAPNPSLPCGTALPELCYQYICLLHLRDSARSELLCDSVLTCHALVRDVHKVHVDLVLAADAGVLWLGFSFGVASFGSTVLGGGPCCEGSRGVSPFSSAYHLGRGRVQPAGIYPGRGRILTTHVLSQPGQHVESYVLGV</sequence>
<dbReference type="Proteomes" id="UP001497482">
    <property type="component" value="Chromosome 16"/>
</dbReference>
<dbReference type="EMBL" id="OZ035838">
    <property type="protein sequence ID" value="CAL1583607.1"/>
    <property type="molecule type" value="Genomic_DNA"/>
</dbReference>
<evidence type="ECO:0000313" key="6">
    <source>
        <dbReference type="Proteomes" id="UP001497482"/>
    </source>
</evidence>